<feature type="compositionally biased region" description="Basic and acidic residues" evidence="1">
    <location>
        <begin position="21"/>
        <end position="30"/>
    </location>
</feature>
<gene>
    <name evidence="2" type="ORF">BG61_22875</name>
</gene>
<dbReference type="RefSeq" id="WP_035941915.1">
    <property type="nucleotide sequence ID" value="NZ_CADFFX010000025.1"/>
</dbReference>
<dbReference type="EMBL" id="JFHC01000035">
    <property type="protein sequence ID" value="KDR40827.1"/>
    <property type="molecule type" value="Genomic_DNA"/>
</dbReference>
<feature type="compositionally biased region" description="Low complexity" evidence="1">
    <location>
        <begin position="1"/>
        <end position="17"/>
    </location>
</feature>
<protein>
    <submittedName>
        <fullName evidence="2">RND transporter MFP subunit</fullName>
    </submittedName>
</protein>
<evidence type="ECO:0000313" key="2">
    <source>
        <dbReference type="EMBL" id="KDR40827.1"/>
    </source>
</evidence>
<evidence type="ECO:0000256" key="1">
    <source>
        <dbReference type="SAM" id="MobiDB-lite"/>
    </source>
</evidence>
<reference evidence="2 3" key="1">
    <citation type="submission" date="2014-03" db="EMBL/GenBank/DDBJ databases">
        <title>Draft Genome Sequences of Four Burkholderia Strains.</title>
        <authorList>
            <person name="Liu X.Y."/>
            <person name="Li C.X."/>
            <person name="Xu J.H."/>
        </authorList>
    </citation>
    <scope>NUCLEOTIDE SEQUENCE [LARGE SCALE GENOMIC DNA]</scope>
    <source>
        <strain evidence="2 3">DSM 50014</strain>
    </source>
</reference>
<feature type="region of interest" description="Disordered" evidence="1">
    <location>
        <begin position="1"/>
        <end position="37"/>
    </location>
</feature>
<proteinExistence type="predicted"/>
<organism evidence="2 3">
    <name type="scientific">Caballeronia glathei</name>
    <dbReference type="NCBI Taxonomy" id="60547"/>
    <lineage>
        <taxon>Bacteria</taxon>
        <taxon>Pseudomonadati</taxon>
        <taxon>Pseudomonadota</taxon>
        <taxon>Betaproteobacteria</taxon>
        <taxon>Burkholderiales</taxon>
        <taxon>Burkholderiaceae</taxon>
        <taxon>Caballeronia</taxon>
    </lineage>
</organism>
<dbReference type="AlphaFoldDB" id="A0A069PKC7"/>
<comment type="caution">
    <text evidence="2">The sequence shown here is derived from an EMBL/GenBank/DDBJ whole genome shotgun (WGS) entry which is preliminary data.</text>
</comment>
<name>A0A069PKC7_9BURK</name>
<keyword evidence="3" id="KW-1185">Reference proteome</keyword>
<evidence type="ECO:0000313" key="3">
    <source>
        <dbReference type="Proteomes" id="UP000027466"/>
    </source>
</evidence>
<sequence length="89" mass="9703">MTILRTSAAQTARSSRAPIRRVHDHEHGDTKNGGMPTMKMALRCRIPVMMPRAIASEKAKVRVENAGGTLTNVRLSAIARAHAQSDDRA</sequence>
<dbReference type="Proteomes" id="UP000027466">
    <property type="component" value="Unassembled WGS sequence"/>
</dbReference>
<accession>A0A069PKC7</accession>